<evidence type="ECO:0000313" key="4">
    <source>
        <dbReference type="Proteomes" id="UP000178558"/>
    </source>
</evidence>
<dbReference type="HAMAP" id="MF_00973">
    <property type="entry name" value="Gluconeogen_factor"/>
    <property type="match status" value="1"/>
</dbReference>
<accession>A0A1F7J696</accession>
<organism evidence="3 4">
    <name type="scientific">Candidatus Roizmanbacteria bacterium RIFCSPLOWO2_01_FULL_40_42</name>
    <dbReference type="NCBI Taxonomy" id="1802066"/>
    <lineage>
        <taxon>Bacteria</taxon>
        <taxon>Candidatus Roizmaniibacteriota</taxon>
    </lineage>
</organism>
<dbReference type="GO" id="GO:0008360">
    <property type="term" value="P:regulation of cell shape"/>
    <property type="evidence" value="ECO:0007669"/>
    <property type="project" value="UniProtKB-UniRule"/>
</dbReference>
<dbReference type="GO" id="GO:0005737">
    <property type="term" value="C:cytoplasm"/>
    <property type="evidence" value="ECO:0007669"/>
    <property type="project" value="UniProtKB-SubCell"/>
</dbReference>
<comment type="caution">
    <text evidence="3">The sequence shown here is derived from an EMBL/GenBank/DDBJ whole genome shotgun (WGS) entry which is preliminary data.</text>
</comment>
<dbReference type="PANTHER" id="PTHR30135:SF3">
    <property type="entry name" value="GLUCONEOGENESIS FACTOR-RELATED"/>
    <property type="match status" value="1"/>
</dbReference>
<dbReference type="Pfam" id="PF01933">
    <property type="entry name" value="CofD"/>
    <property type="match status" value="1"/>
</dbReference>
<evidence type="ECO:0000313" key="3">
    <source>
        <dbReference type="EMBL" id="OGK51116.1"/>
    </source>
</evidence>
<reference evidence="3 4" key="1">
    <citation type="journal article" date="2016" name="Nat. Commun.">
        <title>Thousands of microbial genomes shed light on interconnected biogeochemical processes in an aquifer system.</title>
        <authorList>
            <person name="Anantharaman K."/>
            <person name="Brown C.T."/>
            <person name="Hug L.A."/>
            <person name="Sharon I."/>
            <person name="Castelle C.J."/>
            <person name="Probst A.J."/>
            <person name="Thomas B.C."/>
            <person name="Singh A."/>
            <person name="Wilkins M.J."/>
            <person name="Karaoz U."/>
            <person name="Brodie E.L."/>
            <person name="Williams K.H."/>
            <person name="Hubbard S.S."/>
            <person name="Banfield J.F."/>
        </authorList>
    </citation>
    <scope>NUCLEOTIDE SEQUENCE [LARGE SCALE GENOMIC DNA]</scope>
</reference>
<name>A0A1F7J696_9BACT</name>
<dbReference type="NCBIfam" id="TIGR01826">
    <property type="entry name" value="CofD_related"/>
    <property type="match status" value="1"/>
</dbReference>
<evidence type="ECO:0000256" key="2">
    <source>
        <dbReference type="HAMAP-Rule" id="MF_00973"/>
    </source>
</evidence>
<keyword evidence="1 2" id="KW-0963">Cytoplasm</keyword>
<comment type="function">
    <text evidence="2">Required for morphogenesis under gluconeogenic growth conditions.</text>
</comment>
<dbReference type="InterPro" id="IPR010119">
    <property type="entry name" value="Gluconeogen_factor"/>
</dbReference>
<dbReference type="EMBL" id="MGAQ01000005">
    <property type="protein sequence ID" value="OGK51116.1"/>
    <property type="molecule type" value="Genomic_DNA"/>
</dbReference>
<dbReference type="Proteomes" id="UP000178558">
    <property type="component" value="Unassembled WGS sequence"/>
</dbReference>
<dbReference type="GO" id="GO:0043743">
    <property type="term" value="F:LPPG:FO 2-phospho-L-lactate transferase activity"/>
    <property type="evidence" value="ECO:0007669"/>
    <property type="project" value="InterPro"/>
</dbReference>
<dbReference type="CDD" id="cd07187">
    <property type="entry name" value="YvcK_like"/>
    <property type="match status" value="1"/>
</dbReference>
<dbReference type="AlphaFoldDB" id="A0A1F7J696"/>
<proteinExistence type="inferred from homology"/>
<comment type="subcellular location">
    <subcellularLocation>
        <location evidence="2">Cytoplasm</location>
    </subcellularLocation>
</comment>
<gene>
    <name evidence="3" type="ORF">A3B50_04950</name>
</gene>
<dbReference type="SUPFAM" id="SSF142338">
    <property type="entry name" value="CofD-like"/>
    <property type="match status" value="1"/>
</dbReference>
<dbReference type="InterPro" id="IPR002882">
    <property type="entry name" value="CofD"/>
</dbReference>
<comment type="similarity">
    <text evidence="2">Belongs to the gluconeogenesis factor family.</text>
</comment>
<evidence type="ECO:0000256" key="1">
    <source>
        <dbReference type="ARBA" id="ARBA00022490"/>
    </source>
</evidence>
<protein>
    <recommendedName>
        <fullName evidence="2">Putative gluconeogenesis factor</fullName>
    </recommendedName>
</protein>
<dbReference type="InterPro" id="IPR038136">
    <property type="entry name" value="CofD-like_dom_sf"/>
</dbReference>
<sequence length="324" mass="36421">MRKVVVMGGGTGTFTILTGLKKYPVALTALVAMADDGGSTGVLRDELGVLPPGDVRQCLVALSRESKLMRELMNYRFEKGSLKGHNFGNLFLSALEKFTGSFDKAIEKASEILRTEGKVIPSTLDKVVLIAELATGRKIISESRIYEANLKKLKRIYLKPKSKANPKALRALKEADVIVMAPGHFYASIIPNLLVQGIPQSICKSRAKKIFICNLMTKYGQTDTFSVYDFVDQTKKFLGCDFDYVIYNNRQPSAWLLKRYAREKEHLVSTVLKKQKNVYKEKFIGGNLLNQKIAATKYPDLLKRNLIRHNPETTARLIMKLLKK</sequence>
<dbReference type="Gene3D" id="3.40.50.10680">
    <property type="entry name" value="CofD-like domains"/>
    <property type="match status" value="1"/>
</dbReference>
<dbReference type="PANTHER" id="PTHR30135">
    <property type="entry name" value="UNCHARACTERIZED PROTEIN YVCK-RELATED"/>
    <property type="match status" value="1"/>
</dbReference>